<comment type="caution">
    <text evidence="1">The sequence shown here is derived from an EMBL/GenBank/DDBJ whole genome shotgun (WGS) entry which is preliminary data.</text>
</comment>
<accession>A0AAD8K9U9</accession>
<name>A0AAD8K9U9_TARER</name>
<dbReference type="EMBL" id="JAUHHV010000007">
    <property type="protein sequence ID" value="KAK1419000.1"/>
    <property type="molecule type" value="Genomic_DNA"/>
</dbReference>
<proteinExistence type="predicted"/>
<keyword evidence="2" id="KW-1185">Reference proteome</keyword>
<sequence length="132" mass="14454">MSVVTEHDLALGDGDRKSHRKVVTDPFCSRGSSCSSPEQRCSSPNLGDGFLFFTVTYRSICFDLAMTVTSSPENTDYPPEIYLAAEVPYLFEYGSEITSTGEHGNVLEIDLIHSCDLCCVVAGLPSDCRFLL</sequence>
<protein>
    <submittedName>
        <fullName evidence="1">Uncharacterized protein</fullName>
    </submittedName>
</protein>
<evidence type="ECO:0000313" key="1">
    <source>
        <dbReference type="EMBL" id="KAK1419000.1"/>
    </source>
</evidence>
<organism evidence="1 2">
    <name type="scientific">Tagetes erecta</name>
    <name type="common">African marigold</name>
    <dbReference type="NCBI Taxonomy" id="13708"/>
    <lineage>
        <taxon>Eukaryota</taxon>
        <taxon>Viridiplantae</taxon>
        <taxon>Streptophyta</taxon>
        <taxon>Embryophyta</taxon>
        <taxon>Tracheophyta</taxon>
        <taxon>Spermatophyta</taxon>
        <taxon>Magnoliopsida</taxon>
        <taxon>eudicotyledons</taxon>
        <taxon>Gunneridae</taxon>
        <taxon>Pentapetalae</taxon>
        <taxon>asterids</taxon>
        <taxon>campanulids</taxon>
        <taxon>Asterales</taxon>
        <taxon>Asteraceae</taxon>
        <taxon>Asteroideae</taxon>
        <taxon>Heliantheae alliance</taxon>
        <taxon>Tageteae</taxon>
        <taxon>Tagetes</taxon>
    </lineage>
</organism>
<dbReference type="AlphaFoldDB" id="A0AAD8K9U9"/>
<gene>
    <name evidence="1" type="ORF">QVD17_28155</name>
</gene>
<evidence type="ECO:0000313" key="2">
    <source>
        <dbReference type="Proteomes" id="UP001229421"/>
    </source>
</evidence>
<dbReference type="Proteomes" id="UP001229421">
    <property type="component" value="Unassembled WGS sequence"/>
</dbReference>
<reference evidence="1" key="1">
    <citation type="journal article" date="2023" name="bioRxiv">
        <title>Improved chromosome-level genome assembly for marigold (Tagetes erecta).</title>
        <authorList>
            <person name="Jiang F."/>
            <person name="Yuan L."/>
            <person name="Wang S."/>
            <person name="Wang H."/>
            <person name="Xu D."/>
            <person name="Wang A."/>
            <person name="Fan W."/>
        </authorList>
    </citation>
    <scope>NUCLEOTIDE SEQUENCE</scope>
    <source>
        <strain evidence="1">WSJ</strain>
        <tissue evidence="1">Leaf</tissue>
    </source>
</reference>